<dbReference type="SUPFAM" id="SSF47226">
    <property type="entry name" value="Histidine-containing phosphotransfer domain, HPT domain"/>
    <property type="match status" value="1"/>
</dbReference>
<dbReference type="InterPro" id="IPR008207">
    <property type="entry name" value="Sig_transdc_His_kin_Hpt_dom"/>
</dbReference>
<accession>A0A840C1F4</accession>
<evidence type="ECO:0000313" key="4">
    <source>
        <dbReference type="Proteomes" id="UP000577362"/>
    </source>
</evidence>
<dbReference type="InterPro" id="IPR036641">
    <property type="entry name" value="HPT_dom_sf"/>
</dbReference>
<gene>
    <name evidence="3" type="ORF">GGR16_002856</name>
</gene>
<dbReference type="Pfam" id="PF01627">
    <property type="entry name" value="Hpt"/>
    <property type="match status" value="1"/>
</dbReference>
<dbReference type="EMBL" id="JACIEN010000003">
    <property type="protein sequence ID" value="MBB4017822.1"/>
    <property type="molecule type" value="Genomic_DNA"/>
</dbReference>
<reference evidence="3 4" key="1">
    <citation type="submission" date="2020-08" db="EMBL/GenBank/DDBJ databases">
        <title>Genomic Encyclopedia of Type Strains, Phase IV (KMG-IV): sequencing the most valuable type-strain genomes for metagenomic binning, comparative biology and taxonomic classification.</title>
        <authorList>
            <person name="Goeker M."/>
        </authorList>
    </citation>
    <scope>NUCLEOTIDE SEQUENCE [LARGE SCALE GENOMIC DNA]</scope>
    <source>
        <strain evidence="3 4">DSM 103737</strain>
    </source>
</reference>
<feature type="domain" description="HPt" evidence="2">
    <location>
        <begin position="59"/>
        <end position="103"/>
    </location>
</feature>
<dbReference type="RefSeq" id="WP_183317003.1">
    <property type="nucleotide sequence ID" value="NZ_JACIEN010000003.1"/>
</dbReference>
<evidence type="ECO:0000259" key="2">
    <source>
        <dbReference type="Pfam" id="PF01627"/>
    </source>
</evidence>
<protein>
    <submittedName>
        <fullName evidence="3">HPt (Histidine-containing phosphotransfer) domain-containing protein</fullName>
    </submittedName>
</protein>
<organism evidence="3 4">
    <name type="scientific">Chelatococcus caeni</name>
    <dbReference type="NCBI Taxonomy" id="1348468"/>
    <lineage>
        <taxon>Bacteria</taxon>
        <taxon>Pseudomonadati</taxon>
        <taxon>Pseudomonadota</taxon>
        <taxon>Alphaproteobacteria</taxon>
        <taxon>Hyphomicrobiales</taxon>
        <taxon>Chelatococcaceae</taxon>
        <taxon>Chelatococcus</taxon>
    </lineage>
</organism>
<proteinExistence type="predicted"/>
<comment type="caution">
    <text evidence="3">The sequence shown here is derived from an EMBL/GenBank/DDBJ whole genome shotgun (WGS) entry which is preliminary data.</text>
</comment>
<evidence type="ECO:0000313" key="3">
    <source>
        <dbReference type="EMBL" id="MBB4017822.1"/>
    </source>
</evidence>
<dbReference type="AlphaFoldDB" id="A0A840C1F4"/>
<sequence length="124" mass="12992">MMAARETDDAASPLDEEFLLRQAAGDAALMREVAQLFREQLKGQMAVIAGNGAAALRYEAAHTLKGASLAIGARPLAEAARRIEAELRRATEGGEQAGLEHLLPPLEAAAADCDAALAELLTRG</sequence>
<dbReference type="Proteomes" id="UP000577362">
    <property type="component" value="Unassembled WGS sequence"/>
</dbReference>
<name>A0A840C1F4_9HYPH</name>
<dbReference type="GO" id="GO:0000160">
    <property type="term" value="P:phosphorelay signal transduction system"/>
    <property type="evidence" value="ECO:0007669"/>
    <property type="project" value="UniProtKB-KW"/>
</dbReference>
<keyword evidence="4" id="KW-1185">Reference proteome</keyword>
<keyword evidence="1" id="KW-0902">Two-component regulatory system</keyword>
<dbReference type="GO" id="GO:0004672">
    <property type="term" value="F:protein kinase activity"/>
    <property type="evidence" value="ECO:0007669"/>
    <property type="project" value="UniProtKB-ARBA"/>
</dbReference>
<evidence type="ECO:0000256" key="1">
    <source>
        <dbReference type="ARBA" id="ARBA00023012"/>
    </source>
</evidence>
<dbReference type="Gene3D" id="1.20.120.160">
    <property type="entry name" value="HPT domain"/>
    <property type="match status" value="1"/>
</dbReference>